<accession>A0A4Y8JXU3</accession>
<dbReference type="AlphaFoldDB" id="A0A4Y8JXU3"/>
<dbReference type="GO" id="GO:0003677">
    <property type="term" value="F:DNA binding"/>
    <property type="evidence" value="ECO:0007669"/>
    <property type="project" value="UniProtKB-KW"/>
</dbReference>
<dbReference type="Proteomes" id="UP000297472">
    <property type="component" value="Unassembled WGS sequence"/>
</dbReference>
<dbReference type="PANTHER" id="PTHR43214">
    <property type="entry name" value="TWO-COMPONENT RESPONSE REGULATOR"/>
    <property type="match status" value="1"/>
</dbReference>
<dbReference type="Gene3D" id="3.40.50.2300">
    <property type="match status" value="1"/>
</dbReference>
<dbReference type="Pfam" id="PF00072">
    <property type="entry name" value="Response_reg"/>
    <property type="match status" value="1"/>
</dbReference>
<dbReference type="SUPFAM" id="SSF46894">
    <property type="entry name" value="C-terminal effector domain of the bipartite response regulators"/>
    <property type="match status" value="1"/>
</dbReference>
<evidence type="ECO:0000313" key="5">
    <source>
        <dbReference type="EMBL" id="TFD31163.1"/>
    </source>
</evidence>
<dbReference type="OrthoDB" id="4928917at2"/>
<dbReference type="InterPro" id="IPR001789">
    <property type="entry name" value="Sig_transdc_resp-reg_receiver"/>
</dbReference>
<protein>
    <submittedName>
        <fullName evidence="5">Response regulator transcription factor</fullName>
    </submittedName>
</protein>
<dbReference type="InterPro" id="IPR039420">
    <property type="entry name" value="WalR-like"/>
</dbReference>
<keyword evidence="1" id="KW-0238">DNA-binding</keyword>
<sequence length="258" mass="27988">MQYRQSCGCLGSEHNGVELLIRGQRHEETEVTNTTTVTTEAPSKTNPIRLALVDDHRMLLGALTEWIRGAADDITMVAAVTTWPELLTHPEFPVDVVLLDLDLKDNIPVSLKISTLKTAGVKTVLMSTYSEAGLVREALAAGALGYLVKSEEATMIVEAIRAAYSGESFISAELDEALNNGADGGSPRLSAQERRVMALYGAGEPVKAVAHQLGISEETAKSYLKRIREKYRLAGFDVGTKVALRKRAIHDGILLQTD</sequence>
<proteinExistence type="predicted"/>
<organism evidence="5 6">
    <name type="scientific">Cryobacterium cryoconiti</name>
    <dbReference type="NCBI Taxonomy" id="1259239"/>
    <lineage>
        <taxon>Bacteria</taxon>
        <taxon>Bacillati</taxon>
        <taxon>Actinomycetota</taxon>
        <taxon>Actinomycetes</taxon>
        <taxon>Micrococcales</taxon>
        <taxon>Microbacteriaceae</taxon>
        <taxon>Cryobacterium</taxon>
    </lineage>
</organism>
<dbReference type="SUPFAM" id="SSF52172">
    <property type="entry name" value="CheY-like"/>
    <property type="match status" value="1"/>
</dbReference>
<name>A0A4Y8JXU3_9MICO</name>
<dbReference type="GO" id="GO:0006355">
    <property type="term" value="P:regulation of DNA-templated transcription"/>
    <property type="evidence" value="ECO:0007669"/>
    <property type="project" value="InterPro"/>
</dbReference>
<dbReference type="Pfam" id="PF00196">
    <property type="entry name" value="GerE"/>
    <property type="match status" value="1"/>
</dbReference>
<keyword evidence="2" id="KW-0597">Phosphoprotein</keyword>
<evidence type="ECO:0000256" key="1">
    <source>
        <dbReference type="ARBA" id="ARBA00023125"/>
    </source>
</evidence>
<dbReference type="PROSITE" id="PS50043">
    <property type="entry name" value="HTH_LUXR_2"/>
    <property type="match status" value="1"/>
</dbReference>
<dbReference type="EMBL" id="SOHA01000017">
    <property type="protein sequence ID" value="TFD31163.1"/>
    <property type="molecule type" value="Genomic_DNA"/>
</dbReference>
<evidence type="ECO:0000256" key="2">
    <source>
        <dbReference type="PROSITE-ProRule" id="PRU00169"/>
    </source>
</evidence>
<dbReference type="SMART" id="SM00421">
    <property type="entry name" value="HTH_LUXR"/>
    <property type="match status" value="1"/>
</dbReference>
<dbReference type="InterPro" id="IPR036388">
    <property type="entry name" value="WH-like_DNA-bd_sf"/>
</dbReference>
<feature type="modified residue" description="4-aspartylphosphate" evidence="2">
    <location>
        <position position="100"/>
    </location>
</feature>
<gene>
    <name evidence="5" type="ORF">E3T49_06495</name>
</gene>
<evidence type="ECO:0000259" key="4">
    <source>
        <dbReference type="PROSITE" id="PS50110"/>
    </source>
</evidence>
<dbReference type="InterPro" id="IPR011006">
    <property type="entry name" value="CheY-like_superfamily"/>
</dbReference>
<reference evidence="5 6" key="1">
    <citation type="submission" date="2019-03" db="EMBL/GenBank/DDBJ databases">
        <title>Genomics of glacier-inhabiting Cryobacterium strains.</title>
        <authorList>
            <person name="Liu Q."/>
            <person name="Xin Y.-H."/>
        </authorList>
    </citation>
    <scope>NUCLEOTIDE SEQUENCE [LARGE SCALE GENOMIC DNA]</scope>
    <source>
        <strain evidence="5 6">TMT1-51</strain>
    </source>
</reference>
<feature type="domain" description="Response regulatory" evidence="4">
    <location>
        <begin position="49"/>
        <end position="164"/>
    </location>
</feature>
<dbReference type="PANTHER" id="PTHR43214:SF44">
    <property type="entry name" value="TWO-COMPONENT RESPONSE REGULATOR"/>
    <property type="match status" value="1"/>
</dbReference>
<dbReference type="InterPro" id="IPR016032">
    <property type="entry name" value="Sig_transdc_resp-reg_C-effctor"/>
</dbReference>
<evidence type="ECO:0000313" key="6">
    <source>
        <dbReference type="Proteomes" id="UP000297472"/>
    </source>
</evidence>
<keyword evidence="6" id="KW-1185">Reference proteome</keyword>
<dbReference type="Gene3D" id="1.10.10.10">
    <property type="entry name" value="Winged helix-like DNA-binding domain superfamily/Winged helix DNA-binding domain"/>
    <property type="match status" value="1"/>
</dbReference>
<dbReference type="PRINTS" id="PR00038">
    <property type="entry name" value="HTHLUXR"/>
</dbReference>
<evidence type="ECO:0000259" key="3">
    <source>
        <dbReference type="PROSITE" id="PS50043"/>
    </source>
</evidence>
<comment type="caution">
    <text evidence="5">The sequence shown here is derived from an EMBL/GenBank/DDBJ whole genome shotgun (WGS) entry which is preliminary data.</text>
</comment>
<dbReference type="SMART" id="SM00448">
    <property type="entry name" value="REC"/>
    <property type="match status" value="1"/>
</dbReference>
<feature type="domain" description="HTH luxR-type" evidence="3">
    <location>
        <begin position="182"/>
        <end position="252"/>
    </location>
</feature>
<dbReference type="PROSITE" id="PS50110">
    <property type="entry name" value="RESPONSE_REGULATORY"/>
    <property type="match status" value="1"/>
</dbReference>
<dbReference type="GO" id="GO:0000160">
    <property type="term" value="P:phosphorelay signal transduction system"/>
    <property type="evidence" value="ECO:0007669"/>
    <property type="project" value="InterPro"/>
</dbReference>
<dbReference type="InterPro" id="IPR000792">
    <property type="entry name" value="Tscrpt_reg_LuxR_C"/>
</dbReference>